<name>A0ABQ8T1B1_PERAM</name>
<dbReference type="InterPro" id="IPR007248">
    <property type="entry name" value="Mpv17_PMP22"/>
</dbReference>
<feature type="transmembrane region" description="Helical" evidence="6">
    <location>
        <begin position="64"/>
        <end position="83"/>
    </location>
</feature>
<comment type="similarity">
    <text evidence="2 6">Belongs to the peroxisomal membrane protein PXMP2/4 family.</text>
</comment>
<proteinExistence type="inferred from homology"/>
<feature type="transmembrane region" description="Helical" evidence="6">
    <location>
        <begin position="130"/>
        <end position="147"/>
    </location>
</feature>
<protein>
    <recommendedName>
        <fullName evidence="9">Mpv17-like protein 2</fullName>
    </recommendedName>
</protein>
<comment type="subcellular location">
    <subcellularLocation>
        <location evidence="1">Membrane</location>
        <topology evidence="1">Multi-pass membrane protein</topology>
    </subcellularLocation>
</comment>
<comment type="caution">
    <text evidence="7">The sequence shown here is derived from an EMBL/GenBank/DDBJ whole genome shotgun (WGS) entry which is preliminary data.</text>
</comment>
<dbReference type="PANTHER" id="PTHR11266:SF81">
    <property type="entry name" value="GH12661P-RELATED"/>
    <property type="match status" value="1"/>
</dbReference>
<evidence type="ECO:0000256" key="1">
    <source>
        <dbReference type="ARBA" id="ARBA00004141"/>
    </source>
</evidence>
<keyword evidence="3 6" id="KW-0812">Transmembrane</keyword>
<evidence type="ECO:0000256" key="2">
    <source>
        <dbReference type="ARBA" id="ARBA00006824"/>
    </source>
</evidence>
<evidence type="ECO:0000313" key="7">
    <source>
        <dbReference type="EMBL" id="KAJ4439712.1"/>
    </source>
</evidence>
<evidence type="ECO:0000256" key="6">
    <source>
        <dbReference type="RuleBase" id="RU363053"/>
    </source>
</evidence>
<keyword evidence="8" id="KW-1185">Reference proteome</keyword>
<reference evidence="7 8" key="1">
    <citation type="journal article" date="2022" name="Allergy">
        <title>Genome assembly and annotation of Periplaneta americana reveal a comprehensive cockroach allergen profile.</title>
        <authorList>
            <person name="Wang L."/>
            <person name="Xiong Q."/>
            <person name="Saelim N."/>
            <person name="Wang L."/>
            <person name="Nong W."/>
            <person name="Wan A.T."/>
            <person name="Shi M."/>
            <person name="Liu X."/>
            <person name="Cao Q."/>
            <person name="Hui J.H.L."/>
            <person name="Sookrung N."/>
            <person name="Leung T.F."/>
            <person name="Tungtrongchitr A."/>
            <person name="Tsui S.K.W."/>
        </authorList>
    </citation>
    <scope>NUCLEOTIDE SEQUENCE [LARGE SCALE GENOMIC DNA]</scope>
    <source>
        <strain evidence="7">PWHHKU_190912</strain>
    </source>
</reference>
<dbReference type="PANTHER" id="PTHR11266">
    <property type="entry name" value="PEROXISOMAL MEMBRANE PROTEIN 2, PXMP2 MPV17"/>
    <property type="match status" value="1"/>
</dbReference>
<sequence>MAAGDIIQQEIERHGSHKNKSFDWKRTGRMFAVGLAQGPPQHVFYKFLDRSLPKRDFRSISKKVLLDQLIASPVCICIFFFGMGYLEGHTWDEIVSESRRKFLSIYMVDWLVWPPVQMINFYFLSPKYRVIYINIVTMLYDVFLSYIKHDVR</sequence>
<keyword evidence="4 6" id="KW-1133">Transmembrane helix</keyword>
<dbReference type="Proteomes" id="UP001148838">
    <property type="component" value="Unassembled WGS sequence"/>
</dbReference>
<accession>A0ABQ8T1B1</accession>
<dbReference type="Pfam" id="PF04117">
    <property type="entry name" value="Mpv17_PMP22"/>
    <property type="match status" value="1"/>
</dbReference>
<evidence type="ECO:0000313" key="8">
    <source>
        <dbReference type="Proteomes" id="UP001148838"/>
    </source>
</evidence>
<evidence type="ECO:0000256" key="5">
    <source>
        <dbReference type="ARBA" id="ARBA00023136"/>
    </source>
</evidence>
<keyword evidence="5 6" id="KW-0472">Membrane</keyword>
<organism evidence="7 8">
    <name type="scientific">Periplaneta americana</name>
    <name type="common">American cockroach</name>
    <name type="synonym">Blatta americana</name>
    <dbReference type="NCBI Taxonomy" id="6978"/>
    <lineage>
        <taxon>Eukaryota</taxon>
        <taxon>Metazoa</taxon>
        <taxon>Ecdysozoa</taxon>
        <taxon>Arthropoda</taxon>
        <taxon>Hexapoda</taxon>
        <taxon>Insecta</taxon>
        <taxon>Pterygota</taxon>
        <taxon>Neoptera</taxon>
        <taxon>Polyneoptera</taxon>
        <taxon>Dictyoptera</taxon>
        <taxon>Blattodea</taxon>
        <taxon>Blattoidea</taxon>
        <taxon>Blattidae</taxon>
        <taxon>Blattinae</taxon>
        <taxon>Periplaneta</taxon>
    </lineage>
</organism>
<evidence type="ECO:0000256" key="3">
    <source>
        <dbReference type="ARBA" id="ARBA00022692"/>
    </source>
</evidence>
<evidence type="ECO:0000256" key="4">
    <source>
        <dbReference type="ARBA" id="ARBA00022989"/>
    </source>
</evidence>
<evidence type="ECO:0008006" key="9">
    <source>
        <dbReference type="Google" id="ProtNLM"/>
    </source>
</evidence>
<dbReference type="EMBL" id="JAJSOF020000017">
    <property type="protein sequence ID" value="KAJ4439712.1"/>
    <property type="molecule type" value="Genomic_DNA"/>
</dbReference>
<gene>
    <name evidence="7" type="ORF">ANN_07840</name>
</gene>
<feature type="non-terminal residue" evidence="7">
    <location>
        <position position="152"/>
    </location>
</feature>